<feature type="region of interest" description="Disordered" evidence="1">
    <location>
        <begin position="1"/>
        <end position="23"/>
    </location>
</feature>
<organism evidence="2 3">
    <name type="scientific">Caerostris extrusa</name>
    <name type="common">Bark spider</name>
    <name type="synonym">Caerostris bankana</name>
    <dbReference type="NCBI Taxonomy" id="172846"/>
    <lineage>
        <taxon>Eukaryota</taxon>
        <taxon>Metazoa</taxon>
        <taxon>Ecdysozoa</taxon>
        <taxon>Arthropoda</taxon>
        <taxon>Chelicerata</taxon>
        <taxon>Arachnida</taxon>
        <taxon>Araneae</taxon>
        <taxon>Araneomorphae</taxon>
        <taxon>Entelegynae</taxon>
        <taxon>Araneoidea</taxon>
        <taxon>Araneidae</taxon>
        <taxon>Caerostris</taxon>
    </lineage>
</organism>
<sequence length="108" mass="12699">MNPQAADPIRSREEQTSGGTLELRSPATRERLLNLAPRWPPDERSRAFTQTESGELIVGKRFRNRAKFVALSAYRHRCLLFTVQSWKENIQRDTLIFKKKKKVKKLFR</sequence>
<evidence type="ECO:0000313" key="2">
    <source>
        <dbReference type="EMBL" id="GIY65636.1"/>
    </source>
</evidence>
<dbReference type="Proteomes" id="UP001054945">
    <property type="component" value="Unassembled WGS sequence"/>
</dbReference>
<accession>A0AAV4V691</accession>
<comment type="caution">
    <text evidence="2">The sequence shown here is derived from an EMBL/GenBank/DDBJ whole genome shotgun (WGS) entry which is preliminary data.</text>
</comment>
<reference evidence="2 3" key="1">
    <citation type="submission" date="2021-06" db="EMBL/GenBank/DDBJ databases">
        <title>Caerostris extrusa draft genome.</title>
        <authorList>
            <person name="Kono N."/>
            <person name="Arakawa K."/>
        </authorList>
    </citation>
    <scope>NUCLEOTIDE SEQUENCE [LARGE SCALE GENOMIC DNA]</scope>
</reference>
<name>A0AAV4V691_CAEEX</name>
<dbReference type="EMBL" id="BPLR01014014">
    <property type="protein sequence ID" value="GIY65636.1"/>
    <property type="molecule type" value="Genomic_DNA"/>
</dbReference>
<proteinExistence type="predicted"/>
<evidence type="ECO:0000313" key="3">
    <source>
        <dbReference type="Proteomes" id="UP001054945"/>
    </source>
</evidence>
<gene>
    <name evidence="2" type="ORF">CEXT_807721</name>
</gene>
<keyword evidence="3" id="KW-1185">Reference proteome</keyword>
<evidence type="ECO:0000256" key="1">
    <source>
        <dbReference type="SAM" id="MobiDB-lite"/>
    </source>
</evidence>
<protein>
    <submittedName>
        <fullName evidence="2">Uncharacterized protein</fullName>
    </submittedName>
</protein>
<dbReference type="AlphaFoldDB" id="A0AAV4V691"/>